<dbReference type="PROSITE" id="PS50222">
    <property type="entry name" value="EF_HAND_2"/>
    <property type="match status" value="6"/>
</dbReference>
<keyword evidence="2" id="KW-0106">Calcium</keyword>
<feature type="region of interest" description="Disordered" evidence="3">
    <location>
        <begin position="22"/>
        <end position="47"/>
    </location>
</feature>
<feature type="domain" description="EF-hand" evidence="4">
    <location>
        <begin position="220"/>
        <end position="255"/>
    </location>
</feature>
<dbReference type="InterPro" id="IPR002048">
    <property type="entry name" value="EF_hand_dom"/>
</dbReference>
<evidence type="ECO:0000256" key="3">
    <source>
        <dbReference type="SAM" id="MobiDB-lite"/>
    </source>
</evidence>
<dbReference type="AlphaFoldDB" id="A0AAV7GFU2"/>
<proteinExistence type="predicted"/>
<dbReference type="InterPro" id="IPR018247">
    <property type="entry name" value="EF_Hand_1_Ca_BS"/>
</dbReference>
<evidence type="ECO:0000256" key="1">
    <source>
        <dbReference type="ARBA" id="ARBA00022737"/>
    </source>
</evidence>
<dbReference type="FunFam" id="1.10.238.10:FF:000178">
    <property type="entry name" value="Calmodulin-2 A"/>
    <property type="match status" value="1"/>
</dbReference>
<feature type="domain" description="EF-hand" evidence="4">
    <location>
        <begin position="89"/>
        <end position="124"/>
    </location>
</feature>
<dbReference type="GO" id="GO:0005509">
    <property type="term" value="F:calcium ion binding"/>
    <property type="evidence" value="ECO:0007669"/>
    <property type="project" value="InterPro"/>
</dbReference>
<organism evidence="5 6">
    <name type="scientific">Dendrobium chrysotoxum</name>
    <name type="common">Orchid</name>
    <dbReference type="NCBI Taxonomy" id="161865"/>
    <lineage>
        <taxon>Eukaryota</taxon>
        <taxon>Viridiplantae</taxon>
        <taxon>Streptophyta</taxon>
        <taxon>Embryophyta</taxon>
        <taxon>Tracheophyta</taxon>
        <taxon>Spermatophyta</taxon>
        <taxon>Magnoliopsida</taxon>
        <taxon>Liliopsida</taxon>
        <taxon>Asparagales</taxon>
        <taxon>Orchidaceae</taxon>
        <taxon>Epidendroideae</taxon>
        <taxon>Malaxideae</taxon>
        <taxon>Dendrobiinae</taxon>
        <taxon>Dendrobium</taxon>
    </lineage>
</organism>
<dbReference type="Pfam" id="PF13499">
    <property type="entry name" value="EF-hand_7"/>
    <property type="match status" value="2"/>
</dbReference>
<dbReference type="FunFam" id="1.10.238.10:FF:000001">
    <property type="entry name" value="Calmodulin 1"/>
    <property type="match status" value="1"/>
</dbReference>
<evidence type="ECO:0000259" key="4">
    <source>
        <dbReference type="PROSITE" id="PS50222"/>
    </source>
</evidence>
<sequence length="388" mass="43405">MEDSFPRSFSLSASMGKLRSLFKRRKSKSSATSSGAKSESPPLESMYVDTTAEQMDELERVFRKFDSNGDGKISSSELRVIFESLGQPLAEEELLRMMGEADADGDGFVSLKEFIDLNTKMVDPSTALEDLRQAFSVFDRDHNGAISAEELALVMRDLGEGVSLAQCRKMIDGVDQDGDGLVNFEEFKVMMSKWHQTIFLDSKISSSELREIFESLGQPLMEDKQLRMMGEADADGDGFVSLKEFVNLNTKMVNPSTTLEDFRLAFSVFDLDHTRAISAEELAHMMRGLGDEMYLARNYSVRMPNAVRRSIRMSHIGTTARYRSVRRLGIADVTASDSPPNIELHSTSAQNNFSYLAEKMIDGIDQDGDNLVNLRSLCNHHTLSYLSI</sequence>
<dbReference type="InterPro" id="IPR011992">
    <property type="entry name" value="EF-hand-dom_pair"/>
</dbReference>
<feature type="domain" description="EF-hand" evidence="4">
    <location>
        <begin position="257"/>
        <end position="292"/>
    </location>
</feature>
<evidence type="ECO:0000313" key="5">
    <source>
        <dbReference type="EMBL" id="KAH0454610.1"/>
    </source>
</evidence>
<feature type="domain" description="EF-hand" evidence="4">
    <location>
        <begin position="53"/>
        <end position="88"/>
    </location>
</feature>
<protein>
    <recommendedName>
        <fullName evidence="4">EF-hand domain-containing protein</fullName>
    </recommendedName>
</protein>
<evidence type="ECO:0000313" key="6">
    <source>
        <dbReference type="Proteomes" id="UP000775213"/>
    </source>
</evidence>
<reference evidence="5 6" key="1">
    <citation type="journal article" date="2021" name="Hortic Res">
        <title>Chromosome-scale assembly of the Dendrobium chrysotoxum genome enhances the understanding of orchid evolution.</title>
        <authorList>
            <person name="Zhang Y."/>
            <person name="Zhang G.Q."/>
            <person name="Zhang D."/>
            <person name="Liu X.D."/>
            <person name="Xu X.Y."/>
            <person name="Sun W.H."/>
            <person name="Yu X."/>
            <person name="Zhu X."/>
            <person name="Wang Z.W."/>
            <person name="Zhao X."/>
            <person name="Zhong W.Y."/>
            <person name="Chen H."/>
            <person name="Yin W.L."/>
            <person name="Huang T."/>
            <person name="Niu S.C."/>
            <person name="Liu Z.J."/>
        </authorList>
    </citation>
    <scope>NUCLEOTIDE SEQUENCE [LARGE SCALE GENOMIC DNA]</scope>
    <source>
        <strain evidence="5">Lindl</strain>
    </source>
</reference>
<dbReference type="Proteomes" id="UP000775213">
    <property type="component" value="Unassembled WGS sequence"/>
</dbReference>
<dbReference type="Pfam" id="PF13833">
    <property type="entry name" value="EF-hand_8"/>
    <property type="match status" value="1"/>
</dbReference>
<keyword evidence="6" id="KW-1185">Reference proteome</keyword>
<feature type="domain" description="EF-hand" evidence="4">
    <location>
        <begin position="162"/>
        <end position="197"/>
    </location>
</feature>
<dbReference type="InterPro" id="IPR050145">
    <property type="entry name" value="Centrin_CML-like"/>
</dbReference>
<feature type="domain" description="EF-hand" evidence="4">
    <location>
        <begin position="126"/>
        <end position="161"/>
    </location>
</feature>
<dbReference type="GO" id="GO:0043226">
    <property type="term" value="C:organelle"/>
    <property type="evidence" value="ECO:0007669"/>
    <property type="project" value="UniProtKB-ARBA"/>
</dbReference>
<dbReference type="CDD" id="cd00051">
    <property type="entry name" value="EFh"/>
    <property type="match status" value="3"/>
</dbReference>
<comment type="caution">
    <text evidence="5">The sequence shown here is derived from an EMBL/GenBank/DDBJ whole genome shotgun (WGS) entry which is preliminary data.</text>
</comment>
<dbReference type="EMBL" id="JAGFBR010000015">
    <property type="protein sequence ID" value="KAH0454610.1"/>
    <property type="molecule type" value="Genomic_DNA"/>
</dbReference>
<dbReference type="PANTHER" id="PTHR23050">
    <property type="entry name" value="CALCIUM BINDING PROTEIN"/>
    <property type="match status" value="1"/>
</dbReference>
<accession>A0AAV7GFU2</accession>
<dbReference type="Gene3D" id="1.10.238.10">
    <property type="entry name" value="EF-hand"/>
    <property type="match status" value="4"/>
</dbReference>
<gene>
    <name evidence="5" type="ORF">IEQ34_016534</name>
</gene>
<feature type="compositionally biased region" description="Low complexity" evidence="3">
    <location>
        <begin position="29"/>
        <end position="40"/>
    </location>
</feature>
<evidence type="ECO:0000256" key="2">
    <source>
        <dbReference type="ARBA" id="ARBA00022837"/>
    </source>
</evidence>
<name>A0AAV7GFU2_DENCH</name>
<keyword evidence="1" id="KW-0677">Repeat</keyword>
<dbReference type="SUPFAM" id="SSF47473">
    <property type="entry name" value="EF-hand"/>
    <property type="match status" value="2"/>
</dbReference>
<dbReference type="PROSITE" id="PS00018">
    <property type="entry name" value="EF_HAND_1"/>
    <property type="match status" value="6"/>
</dbReference>
<dbReference type="SMART" id="SM00054">
    <property type="entry name" value="EFh"/>
    <property type="match status" value="7"/>
</dbReference>